<accession>A0A7R9J1X5</accession>
<evidence type="ECO:0000256" key="4">
    <source>
        <dbReference type="ARBA" id="ARBA00022842"/>
    </source>
</evidence>
<dbReference type="InterPro" id="IPR033749">
    <property type="entry name" value="Polyprenyl_synt_CS"/>
</dbReference>
<proteinExistence type="inferred from homology"/>
<protein>
    <submittedName>
        <fullName evidence="7">(California timema) hypothetical protein</fullName>
    </submittedName>
</protein>
<dbReference type="EMBL" id="OE180302">
    <property type="protein sequence ID" value="CAD7571013.1"/>
    <property type="molecule type" value="Genomic_DNA"/>
</dbReference>
<name>A0A7R9J1X5_TIMCA</name>
<organism evidence="7">
    <name type="scientific">Timema californicum</name>
    <name type="common">California timema</name>
    <name type="synonym">Walking stick</name>
    <dbReference type="NCBI Taxonomy" id="61474"/>
    <lineage>
        <taxon>Eukaryota</taxon>
        <taxon>Metazoa</taxon>
        <taxon>Ecdysozoa</taxon>
        <taxon>Arthropoda</taxon>
        <taxon>Hexapoda</taxon>
        <taxon>Insecta</taxon>
        <taxon>Pterygota</taxon>
        <taxon>Neoptera</taxon>
        <taxon>Polyneoptera</taxon>
        <taxon>Phasmatodea</taxon>
        <taxon>Timematodea</taxon>
        <taxon>Timematoidea</taxon>
        <taxon>Timematidae</taxon>
        <taxon>Timema</taxon>
    </lineage>
</organism>
<keyword evidence="5" id="KW-0414">Isoprene biosynthesis</keyword>
<dbReference type="PROSITE" id="PS00444">
    <property type="entry name" value="POLYPRENYL_SYNTHASE_2"/>
    <property type="match status" value="1"/>
</dbReference>
<sequence>MHDACNKTYVDTRYRTLDIEQTHAFNSVKTEVMKEVDALLESIVEDRGKEPEETVVRQQTIYNELYDIMGRDILTAIEVAVDRFYDISGLNLRNVAHPILLDDAVNKVRKYIQLRDAQHESEMSPREMFKPITEPLNEMLPSGHEDRTYGVRYDGRKGMLGDTPVLFDTEDGTLLLNCNVILYTRGLLEILFKKEPIGFTGKDLEIYNSMLEETSAHRSRNLPNNKFKSRTGLKLLRIIKPLFRKCEGEDMFKIERGKGVCSMAAPRFPLYLFYYNQALKEELLHRHVTKKSANHGVLAVRFTFTLARTACLEYLSILKSSLSPYDLGKPYLMKMETQVGEGNGISNSRFDSSDRSEDEKLLEPFKYIHQVPGKQIRAKLALAFNNWLKIPSDKLVAVGDITQMLHNASLLILIMYTSFPLRIDDIEDNSILRRGIPVAHSIYGIASTINAANYVMFLAIEKAFALNHPEATRVYTEQLLELHRGQGMEIYWRDNYICPSEDEYKRMTKRKTGGLFMLAIRLMQLFSENKEDFTKLAGILGLYFQIRDDYSNLCSQEYAENKSYCEDLTEGKFSFPIIHAILSRPGDNQVINILRQRTRDLELKRYCITLLERFGSFAYTRNILQELDTDAREEIAKLGGNPLLEDILDQLLNWKSAGDIVKTPLGSDQGEKPETKVRGQYTVQEPLEAATKLNYNI</sequence>
<gene>
    <name evidence="7" type="ORF">TCMB3V08_LOCUS3699</name>
</gene>
<dbReference type="SUPFAM" id="SSF48576">
    <property type="entry name" value="Terpenoid synthases"/>
    <property type="match status" value="1"/>
</dbReference>
<comment type="cofactor">
    <cofactor evidence="1">
        <name>Mg(2+)</name>
        <dbReference type="ChEBI" id="CHEBI:18420"/>
    </cofactor>
</comment>
<evidence type="ECO:0000313" key="7">
    <source>
        <dbReference type="EMBL" id="CAD7571013.1"/>
    </source>
</evidence>
<reference evidence="7" key="1">
    <citation type="submission" date="2020-11" db="EMBL/GenBank/DDBJ databases">
        <authorList>
            <person name="Tran Van P."/>
        </authorList>
    </citation>
    <scope>NUCLEOTIDE SEQUENCE</scope>
</reference>
<dbReference type="InterPro" id="IPR058520">
    <property type="entry name" value="DUF8207"/>
</dbReference>
<evidence type="ECO:0000256" key="3">
    <source>
        <dbReference type="ARBA" id="ARBA00022723"/>
    </source>
</evidence>
<dbReference type="Pfam" id="PF26634">
    <property type="entry name" value="DUF8207"/>
    <property type="match status" value="1"/>
</dbReference>
<dbReference type="CDD" id="cd00685">
    <property type="entry name" value="Trans_IPPS_HT"/>
    <property type="match status" value="1"/>
</dbReference>
<dbReference type="PANTHER" id="PTHR12001">
    <property type="entry name" value="GERANYLGERANYL PYROPHOSPHATE SYNTHASE"/>
    <property type="match status" value="1"/>
</dbReference>
<dbReference type="AlphaFoldDB" id="A0A7R9J1X5"/>
<dbReference type="Pfam" id="PF00348">
    <property type="entry name" value="polyprenyl_synt"/>
    <property type="match status" value="1"/>
</dbReference>
<dbReference type="GO" id="GO:0008299">
    <property type="term" value="P:isoprenoid biosynthetic process"/>
    <property type="evidence" value="ECO:0007669"/>
    <property type="project" value="UniProtKB-KW"/>
</dbReference>
<feature type="domain" description="DUF8207" evidence="6">
    <location>
        <begin position="146"/>
        <end position="243"/>
    </location>
</feature>
<evidence type="ECO:0000259" key="6">
    <source>
        <dbReference type="Pfam" id="PF26634"/>
    </source>
</evidence>
<keyword evidence="4" id="KW-0460">Magnesium</keyword>
<dbReference type="FunFam" id="1.10.600.10:FF:000009">
    <property type="entry name" value="Geranylgeranyl pyrophosphate synthase"/>
    <property type="match status" value="1"/>
</dbReference>
<dbReference type="PANTHER" id="PTHR12001:SF44">
    <property type="entry name" value="GERANYLGERANYL PYROPHOSPHATE SYNTHASE"/>
    <property type="match status" value="1"/>
</dbReference>
<keyword evidence="3" id="KW-0479">Metal-binding</keyword>
<dbReference type="InterPro" id="IPR000092">
    <property type="entry name" value="Polyprenyl_synt"/>
</dbReference>
<evidence type="ECO:0000256" key="2">
    <source>
        <dbReference type="ARBA" id="ARBA00006706"/>
    </source>
</evidence>
<dbReference type="GO" id="GO:0120531">
    <property type="term" value="F:prenyl diphosphate synthase activity"/>
    <property type="evidence" value="ECO:0007669"/>
    <property type="project" value="UniProtKB-ARBA"/>
</dbReference>
<dbReference type="GO" id="GO:0042811">
    <property type="term" value="P:pheromone biosynthetic process"/>
    <property type="evidence" value="ECO:0007669"/>
    <property type="project" value="UniProtKB-ARBA"/>
</dbReference>
<dbReference type="Gene3D" id="1.10.600.10">
    <property type="entry name" value="Farnesyl Diphosphate Synthase"/>
    <property type="match status" value="1"/>
</dbReference>
<dbReference type="InterPro" id="IPR008949">
    <property type="entry name" value="Isoprenoid_synthase_dom_sf"/>
</dbReference>
<evidence type="ECO:0000256" key="5">
    <source>
        <dbReference type="ARBA" id="ARBA00023229"/>
    </source>
</evidence>
<evidence type="ECO:0000256" key="1">
    <source>
        <dbReference type="ARBA" id="ARBA00001946"/>
    </source>
</evidence>
<dbReference type="SFLD" id="SFLDS00005">
    <property type="entry name" value="Isoprenoid_Synthase_Type_I"/>
    <property type="match status" value="1"/>
</dbReference>
<dbReference type="GO" id="GO:0046872">
    <property type="term" value="F:metal ion binding"/>
    <property type="evidence" value="ECO:0007669"/>
    <property type="project" value="UniProtKB-KW"/>
</dbReference>
<comment type="similarity">
    <text evidence="2">Belongs to the FPP/GGPP synthase family.</text>
</comment>